<dbReference type="GO" id="GO:0022857">
    <property type="term" value="F:transmembrane transporter activity"/>
    <property type="evidence" value="ECO:0007669"/>
    <property type="project" value="InterPro"/>
</dbReference>
<keyword evidence="2" id="KW-1133">Transmembrane helix</keyword>
<feature type="transmembrane region" description="Helical" evidence="2">
    <location>
        <begin position="2470"/>
        <end position="2493"/>
    </location>
</feature>
<dbReference type="PANTHER" id="PTHR11360:SF317">
    <property type="entry name" value="MAJOR FACILITATOR SUPERFAMILY (MFS) PROFILE DOMAIN-CONTAINING PROTEIN-RELATED"/>
    <property type="match status" value="1"/>
</dbReference>
<dbReference type="GO" id="GO:0016020">
    <property type="term" value="C:membrane"/>
    <property type="evidence" value="ECO:0007669"/>
    <property type="project" value="UniProtKB-SubCell"/>
</dbReference>
<dbReference type="RefSeq" id="XP_020430789.1">
    <property type="nucleotide sequence ID" value="XM_020578950.1"/>
</dbReference>
<dbReference type="Gene3D" id="1.20.1250.20">
    <property type="entry name" value="MFS general substrate transporter like domains"/>
    <property type="match status" value="1"/>
</dbReference>
<dbReference type="CDD" id="cd17353">
    <property type="entry name" value="MFS_OFA_like"/>
    <property type="match status" value="1"/>
</dbReference>
<keyword evidence="5" id="KW-1185">Reference proteome</keyword>
<name>D3BIP1_HETP5</name>
<evidence type="ECO:0000313" key="5">
    <source>
        <dbReference type="Proteomes" id="UP000001396"/>
    </source>
</evidence>
<protein>
    <submittedName>
        <fullName evidence="4">Oxalate/formate antiporter</fullName>
    </submittedName>
</protein>
<dbReference type="InterPro" id="IPR036259">
    <property type="entry name" value="MFS_trans_sf"/>
</dbReference>
<keyword evidence="2" id="KW-0472">Membrane</keyword>
<accession>D3BIP1</accession>
<evidence type="ECO:0000313" key="4">
    <source>
        <dbReference type="EMBL" id="EFA78665.1"/>
    </source>
</evidence>
<dbReference type="SUPFAM" id="SSF103473">
    <property type="entry name" value="MFS general substrate transporter"/>
    <property type="match status" value="1"/>
</dbReference>
<feature type="transmembrane region" description="Helical" evidence="2">
    <location>
        <begin position="450"/>
        <end position="471"/>
    </location>
</feature>
<evidence type="ECO:0000259" key="3">
    <source>
        <dbReference type="PROSITE" id="PS50850"/>
    </source>
</evidence>
<dbReference type="Pfam" id="PF07690">
    <property type="entry name" value="MFS_1"/>
    <property type="match status" value="1"/>
</dbReference>
<dbReference type="PANTHER" id="PTHR11360">
    <property type="entry name" value="MONOCARBOXYLATE TRANSPORTER"/>
    <property type="match status" value="1"/>
</dbReference>
<feature type="transmembrane region" description="Helical" evidence="2">
    <location>
        <begin position="2129"/>
        <end position="2149"/>
    </location>
</feature>
<feature type="transmembrane region" description="Helical" evidence="2">
    <location>
        <begin position="2102"/>
        <end position="2122"/>
    </location>
</feature>
<dbReference type="InParanoid" id="D3BIP1"/>
<dbReference type="GeneID" id="31363603"/>
<keyword evidence="2" id="KW-0812">Transmembrane</keyword>
<feature type="domain" description="Major facilitator superfamily (MFS) profile" evidence="3">
    <location>
        <begin position="2059"/>
        <end position="2535"/>
    </location>
</feature>
<feature type="transmembrane region" description="Helical" evidence="2">
    <location>
        <begin position="361"/>
        <end position="379"/>
    </location>
</feature>
<organism evidence="4 5">
    <name type="scientific">Heterostelium pallidum (strain ATCC 26659 / Pp 5 / PN500)</name>
    <name type="common">Cellular slime mold</name>
    <name type="synonym">Polysphondylium pallidum</name>
    <dbReference type="NCBI Taxonomy" id="670386"/>
    <lineage>
        <taxon>Eukaryota</taxon>
        <taxon>Amoebozoa</taxon>
        <taxon>Evosea</taxon>
        <taxon>Eumycetozoa</taxon>
        <taxon>Dictyostelia</taxon>
        <taxon>Acytosteliales</taxon>
        <taxon>Acytosteliaceae</taxon>
        <taxon>Heterostelium</taxon>
    </lineage>
</organism>
<dbReference type="PROSITE" id="PS50850">
    <property type="entry name" value="MFS"/>
    <property type="match status" value="1"/>
</dbReference>
<feature type="transmembrane region" description="Helical" evidence="2">
    <location>
        <begin position="2344"/>
        <end position="2365"/>
    </location>
</feature>
<feature type="transmembrane region" description="Helical" evidence="2">
    <location>
        <begin position="2155"/>
        <end position="2174"/>
    </location>
</feature>
<feature type="transmembrane region" description="Helical" evidence="2">
    <location>
        <begin position="2377"/>
        <end position="2397"/>
    </location>
</feature>
<comment type="subcellular location">
    <subcellularLocation>
        <location evidence="1">Membrane</location>
        <topology evidence="1">Multi-pass membrane protein</topology>
    </subcellularLocation>
</comment>
<gene>
    <name evidence="4" type="ORF">PPL_08123</name>
</gene>
<feature type="transmembrane region" description="Helical" evidence="2">
    <location>
        <begin position="2409"/>
        <end position="2427"/>
    </location>
</feature>
<proteinExistence type="predicted"/>
<evidence type="ECO:0000256" key="2">
    <source>
        <dbReference type="SAM" id="Phobius"/>
    </source>
</evidence>
<comment type="caution">
    <text evidence="4">The sequence shown here is derived from an EMBL/GenBank/DDBJ whole genome shotgun (WGS) entry which is preliminary data.</text>
</comment>
<feature type="transmembrane region" description="Helical" evidence="2">
    <location>
        <begin position="2513"/>
        <end position="2532"/>
    </location>
</feature>
<feature type="transmembrane region" description="Helical" evidence="2">
    <location>
        <begin position="2433"/>
        <end position="2458"/>
    </location>
</feature>
<evidence type="ECO:0000256" key="1">
    <source>
        <dbReference type="ARBA" id="ARBA00004141"/>
    </source>
</evidence>
<dbReference type="EMBL" id="ADBJ01000037">
    <property type="protein sequence ID" value="EFA78665.1"/>
    <property type="molecule type" value="Genomic_DNA"/>
</dbReference>
<reference evidence="4 5" key="1">
    <citation type="journal article" date="2011" name="Genome Res.">
        <title>Phylogeny-wide analysis of social amoeba genomes highlights ancient origins for complex intercellular communication.</title>
        <authorList>
            <person name="Heidel A.J."/>
            <person name="Lawal H.M."/>
            <person name="Felder M."/>
            <person name="Schilde C."/>
            <person name="Helps N.R."/>
            <person name="Tunggal B."/>
            <person name="Rivero F."/>
            <person name="John U."/>
            <person name="Schleicher M."/>
            <person name="Eichinger L."/>
            <person name="Platzer M."/>
            <person name="Noegel A.A."/>
            <person name="Schaap P."/>
            <person name="Gloeckner G."/>
        </authorList>
    </citation>
    <scope>NUCLEOTIDE SEQUENCE [LARGE SCALE GENOMIC DNA]</scope>
    <source>
        <strain evidence="5">ATCC 26659 / Pp 5 / PN500</strain>
    </source>
</reference>
<dbReference type="InterPro" id="IPR050327">
    <property type="entry name" value="Proton-linked_MCT"/>
</dbReference>
<feature type="transmembrane region" description="Helical" evidence="2">
    <location>
        <begin position="2194"/>
        <end position="2214"/>
    </location>
</feature>
<sequence length="2550" mass="292567">MTTSSSSFIQPFVEWRQAEIKSFYPNKDLGNFAESVFQANIYLSNSTFINGFDVVKQKSDEYFLSLINYYLPPLGRAVIGNQNAPSLEMIQKTNCNSSFKSFFEKYSKLFLLQMLFKEKNSTRYPTPIRGDRVEQEMKAMNRDSLLSTLTMRLYYFALRDTCPGFLPFIYNAQKVIPNVRSYLKTPAMVQRYVSTAYTTNKSSEAKRSPLDSTAFAELKSKLDLLDPTFALSSEIIGLYNNALLALYASQDIKQTPVTQKIYEETIQYFIKKTESSKNEFLETVKRLKALYQGSVITLSQKLSQAFFSVAQKATIELGNISDKHMYTLDSTRYIFELSKTKGFANNPAFTQLKNDVNFYKFSNGLMLGCQILTIGYGLLNYNKMDVFEKTLFWSGAGLTIVDLVNVVGSSLFNTNIFIFIGQRISSYTVYNKTATVAKMLTNATKFTGKFFIYISKYVTPVLLVVTIGLAAADCFNAAKQQSWGMLALSTIELSASVALLVDTIEVSESLNHEHKVTGGIEPSTKGFAVLYSTTELCHLSMKNLFWRWCEAQYELQKKLVDDNPSNKFHRGHVEYNLPVMIITKILRYCNLRVMYIEKLLCMTNLQSLTLIDLSLDLPHIKALRIINSLRKVDLIQSFINRPHEAFTLLCSLPLLETIKAKNLNVTCIAGRRATYIKKLLGISLKQDDNSKSFEFPNLQKISFTDNPENHKLFNQFSFANITYLSVYLISYIKYWVPILEQLKCLVTLEDQTFHITSYGQLMSNELKNIALPATLSRIIIHVSTELEINNYLIEMGYHYSSQHILWTNDRFEFMKTKKIIFNKNLNDILTCNIDELSKLLKVQIYQLCVINGIKVKTSSTKSTLLQLLIDKREKHYRLISFRNELSLLDRDQLYKFCSDNNVKQHHSTGIDMLLLQAIDIKEAQYQLQKKLVDDNPTIKFHRGHVEYKLPVMIITKILRYCWQLSTNRHSPLFSYREALKLTQIDKQFFGIVGQMFNSVKLRIQAPKSEFRNATEREAQIVRLTNAWCPIKHIVKIQCSTITFGYLMEVQSAHLQHILSTVEKISLYKESNLRVLKAKSISDIKFLANLQSLKLEYNHLSLDPSELQVICAISSLKKINIINVFGYPDDTIYSLCSSLPLLESIKVKNLDIDTIPHASHSRIKKLSRVLLKASFSSFELPNLQKISYEPYNGEQINENHIKFLTLSNITHLSVYLKCKIDVWIPIIIQLKCVVTIKDLEFHQQSDGQAFNNVLQNYTLPPTLSRIIIRTKTNEFDPNNYLNDIGYQYSNTYFIGDYRHRSMVLLSDNDITNDINQFDDVKQCISEYFSQIKTDKTSINQTFISNALNSPLFNDFYCISYLLSFCEQPDVLDSIEIENSINSIRRFSLLNISLNIESYFFKSIEDDHNNKNSISNLSIQNKTILLWYILNVNASLLEQIYKNDKYIFRMLGNDDDSQSNEYLTFFNILIHVGWLNPQEKVKEEYQHYLKKKVKVKQSALIDLFLSSSSNKKILVGSLFKMNSYFIRDVNVDSIVQRLETSEFGEMMIRQFPLHVGIRNLESLLIFDIYRVRAIEMPSNLFHHILEYIKSNDVDIILYFDKFKEPVIFRVLVNSLILMESLDRELIQSVLTPFKLEFLQFSNSYVQEYGYLFSDRMKFLRMVSGFFTDHKHLQIFQTRFCQLLYSKFAIDFVICDPFASIGFKLFDRIHNHDPTLINKIFKKINHQIVFNIIVYQRSFSYINRFFPENQKSPVQQCYLDCNTTKPTPTLNYVVLKHIISMLLFDKYLDTKSKVQLSMVSKIFFNCCSSLFTNIPNVTIRISSRLEHIGSQFCLFKKPPPHLDDTELKYIPYAFKTECLDNLESYRHFEFGYSIPETPIFMNLKFLKFRRSLFGTNTHFQRMLDATNKDQLVSVEFIFSNLRSILVNEEISALLELRKSCPNVNISASASTTDIAIDNPDQHSLITSCYFDSEPPKNIILSNLRKIQVREDFTLTRCNNFDLTELNQVFDILNQEKGQQIKIVKLIYNGFNGNDIYIPMLNQSLLSDNLLLSHFSNNTLDILVWFLFPSAVLIQLCIGSLYSWSIYNKPIDKEVNGNENEGKGPITFYIAVGVFGFSVATMGTWLERNGPKMGIFFGGLFFSVGHLVTALGIHLKLMWLIYIGYGILGGFGLGLTYISPVSTLQKWFPDHRGLSSGFAVCGFGAGSIAFGQIPLPIIEKVGLSLNFVILGCIFLTIILSQCLLIRVPPPGYIVNGMNSDRELVDENGQIITEESANNPDIEILEIPSKEKIPTEGENEKEDKKETDIVIVDEKQQQVHQQQQQHLGQSTTQRRKYTLIQALTSKEFILIYIMFFANCLFGLVAISRLSNMIQDIFGQSKSTASMVVSVNGGFNLFGRLAFATTSDLIGRKVIFIFTLTCQAIIVGLLPTLTREHEYVAFIVVIWLLTACYGAGFGMIPALLCDLFGSKNVGACHGVILTAWSIAGVGGGLLFTAIFNKKKREGYTVNDYQPYAVNFYWILAIILMGWCIIFFVRVTPKHQVLIFIAMMNIGSA</sequence>
<dbReference type="InterPro" id="IPR020846">
    <property type="entry name" value="MFS_dom"/>
</dbReference>
<dbReference type="InterPro" id="IPR011701">
    <property type="entry name" value="MFS"/>
</dbReference>
<feature type="transmembrane region" description="Helical" evidence="2">
    <location>
        <begin position="2058"/>
        <end position="2082"/>
    </location>
</feature>
<feature type="transmembrane region" description="Helical" evidence="2">
    <location>
        <begin position="2220"/>
        <end position="2241"/>
    </location>
</feature>
<dbReference type="Proteomes" id="UP000001396">
    <property type="component" value="Unassembled WGS sequence"/>
</dbReference>
<feature type="transmembrane region" description="Helical" evidence="2">
    <location>
        <begin position="391"/>
        <end position="412"/>
    </location>
</feature>